<name>A0A9W9Y6D6_9EURO</name>
<dbReference type="Proteomes" id="UP001149954">
    <property type="component" value="Unassembled WGS sequence"/>
</dbReference>
<reference evidence="1" key="1">
    <citation type="submission" date="2022-12" db="EMBL/GenBank/DDBJ databases">
        <authorList>
            <person name="Petersen C."/>
        </authorList>
    </citation>
    <scope>NUCLEOTIDE SEQUENCE</scope>
    <source>
        <strain evidence="1">IBT 29495</strain>
    </source>
</reference>
<dbReference type="AlphaFoldDB" id="A0A9W9Y6D6"/>
<dbReference type="Pfam" id="PF00023">
    <property type="entry name" value="Ank"/>
    <property type="match status" value="1"/>
</dbReference>
<dbReference type="SUPFAM" id="SSF140860">
    <property type="entry name" value="Pseudo ankyrin repeat-like"/>
    <property type="match status" value="1"/>
</dbReference>
<gene>
    <name evidence="1" type="ORF">N7463_001573</name>
</gene>
<reference evidence="1" key="2">
    <citation type="journal article" date="2023" name="IMA Fungus">
        <title>Comparative genomic study of the Penicillium genus elucidates a diverse pangenome and 15 lateral gene transfer events.</title>
        <authorList>
            <person name="Petersen C."/>
            <person name="Sorensen T."/>
            <person name="Nielsen M.R."/>
            <person name="Sondergaard T.E."/>
            <person name="Sorensen J.L."/>
            <person name="Fitzpatrick D.A."/>
            <person name="Frisvad J.C."/>
            <person name="Nielsen K.L."/>
        </authorList>
    </citation>
    <scope>NUCLEOTIDE SEQUENCE</scope>
    <source>
        <strain evidence="1">IBT 29495</strain>
    </source>
</reference>
<organism evidence="1 2">
    <name type="scientific">Penicillium fimorum</name>
    <dbReference type="NCBI Taxonomy" id="1882269"/>
    <lineage>
        <taxon>Eukaryota</taxon>
        <taxon>Fungi</taxon>
        <taxon>Dikarya</taxon>
        <taxon>Ascomycota</taxon>
        <taxon>Pezizomycotina</taxon>
        <taxon>Eurotiomycetes</taxon>
        <taxon>Eurotiomycetidae</taxon>
        <taxon>Eurotiales</taxon>
        <taxon>Aspergillaceae</taxon>
        <taxon>Penicillium</taxon>
    </lineage>
</organism>
<dbReference type="Gene3D" id="1.25.40.20">
    <property type="entry name" value="Ankyrin repeat-containing domain"/>
    <property type="match status" value="1"/>
</dbReference>
<keyword evidence="2" id="KW-1185">Reference proteome</keyword>
<dbReference type="InterPro" id="IPR036770">
    <property type="entry name" value="Ankyrin_rpt-contain_sf"/>
</dbReference>
<evidence type="ECO:0000313" key="1">
    <source>
        <dbReference type="EMBL" id="KAJ5521120.1"/>
    </source>
</evidence>
<dbReference type="InterPro" id="IPR002110">
    <property type="entry name" value="Ankyrin_rpt"/>
</dbReference>
<protein>
    <submittedName>
        <fullName evidence="1">Ankyrin repeat protein</fullName>
    </submittedName>
</protein>
<dbReference type="EMBL" id="JAPWDS010000001">
    <property type="protein sequence ID" value="KAJ5521120.1"/>
    <property type="molecule type" value="Genomic_DNA"/>
</dbReference>
<evidence type="ECO:0000313" key="2">
    <source>
        <dbReference type="Proteomes" id="UP001149954"/>
    </source>
</evidence>
<accession>A0A9W9Y6D6</accession>
<dbReference type="OrthoDB" id="4358183at2759"/>
<sequence length="85" mass="9898">MYGRYEIVEVPIEKGASPNLKCEHLLHDDEDGFAIWYAIQHRNLEILKLLVAKGARPDKQDPQFVLRIMCDEIIALLSRVPYEVY</sequence>
<proteinExistence type="predicted"/>
<comment type="caution">
    <text evidence="1">The sequence shown here is derived from an EMBL/GenBank/DDBJ whole genome shotgun (WGS) entry which is preliminary data.</text>
</comment>